<proteinExistence type="predicted"/>
<dbReference type="Proteomes" id="UP000186601">
    <property type="component" value="Unassembled WGS sequence"/>
</dbReference>
<dbReference type="EMBL" id="MLYV02000763">
    <property type="protein sequence ID" value="PSR78016.1"/>
    <property type="molecule type" value="Genomic_DNA"/>
</dbReference>
<sequence length="88" mass="9568">MAGGFLLREPVHPHASTGTYRSDTLPDPPLPALYYRLLSQKLSNGDSKAASLAGLLGSTTNIQHAREADGLARNLNLSHQQNKHFFTI</sequence>
<evidence type="ECO:0000256" key="1">
    <source>
        <dbReference type="SAM" id="MobiDB-lite"/>
    </source>
</evidence>
<comment type="caution">
    <text evidence="2">The sequence shown here is derived from an EMBL/GenBank/DDBJ whole genome shotgun (WGS) entry which is preliminary data.</text>
</comment>
<keyword evidence="3" id="KW-1185">Reference proteome</keyword>
<accession>A0A2R6NW26</accession>
<reference evidence="2 3" key="1">
    <citation type="submission" date="2018-02" db="EMBL/GenBank/DDBJ databases">
        <title>Genome sequence of the basidiomycete white-rot fungus Phlebia centrifuga.</title>
        <authorList>
            <person name="Granchi Z."/>
            <person name="Peng M."/>
            <person name="de Vries R.P."/>
            <person name="Hilden K."/>
            <person name="Makela M.R."/>
            <person name="Grigoriev I."/>
            <person name="Riley R."/>
        </authorList>
    </citation>
    <scope>NUCLEOTIDE SEQUENCE [LARGE SCALE GENOMIC DNA]</scope>
    <source>
        <strain evidence="2 3">FBCC195</strain>
    </source>
</reference>
<protein>
    <submittedName>
        <fullName evidence="2">Uncharacterized protein</fullName>
    </submittedName>
</protein>
<feature type="region of interest" description="Disordered" evidence="1">
    <location>
        <begin position="1"/>
        <end position="27"/>
    </location>
</feature>
<organism evidence="2 3">
    <name type="scientific">Hermanssonia centrifuga</name>
    <dbReference type="NCBI Taxonomy" id="98765"/>
    <lineage>
        <taxon>Eukaryota</taxon>
        <taxon>Fungi</taxon>
        <taxon>Dikarya</taxon>
        <taxon>Basidiomycota</taxon>
        <taxon>Agaricomycotina</taxon>
        <taxon>Agaricomycetes</taxon>
        <taxon>Polyporales</taxon>
        <taxon>Meruliaceae</taxon>
        <taxon>Hermanssonia</taxon>
    </lineage>
</organism>
<gene>
    <name evidence="2" type="ORF">PHLCEN_2v7611</name>
</gene>
<name>A0A2R6NW26_9APHY</name>
<dbReference type="AlphaFoldDB" id="A0A2R6NW26"/>
<evidence type="ECO:0000313" key="3">
    <source>
        <dbReference type="Proteomes" id="UP000186601"/>
    </source>
</evidence>
<evidence type="ECO:0000313" key="2">
    <source>
        <dbReference type="EMBL" id="PSR78016.1"/>
    </source>
</evidence>